<dbReference type="CDD" id="cd02440">
    <property type="entry name" value="AdoMet_MTases"/>
    <property type="match status" value="1"/>
</dbReference>
<comment type="caution">
    <text evidence="2">The sequence shown here is derived from an EMBL/GenBank/DDBJ whole genome shotgun (WGS) entry which is preliminary data.</text>
</comment>
<dbReference type="Pfam" id="PF01564">
    <property type="entry name" value="Spermine_synth"/>
    <property type="match status" value="1"/>
</dbReference>
<accession>A0A9N9D6N0</accession>
<keyword evidence="1" id="KW-0812">Transmembrane</keyword>
<dbReference type="SUPFAM" id="SSF53335">
    <property type="entry name" value="S-adenosyl-L-methionine-dependent methyltransferases"/>
    <property type="match status" value="1"/>
</dbReference>
<feature type="non-terminal residue" evidence="2">
    <location>
        <position position="218"/>
    </location>
</feature>
<protein>
    <submittedName>
        <fullName evidence="2">12415_t:CDS:1</fullName>
    </submittedName>
</protein>
<reference evidence="2" key="1">
    <citation type="submission" date="2021-06" db="EMBL/GenBank/DDBJ databases">
        <authorList>
            <person name="Kallberg Y."/>
            <person name="Tangrot J."/>
            <person name="Rosling A."/>
        </authorList>
    </citation>
    <scope>NUCLEOTIDE SEQUENCE</scope>
    <source>
        <strain evidence="2">IN212</strain>
    </source>
</reference>
<keyword evidence="1" id="KW-1133">Transmembrane helix</keyword>
<evidence type="ECO:0000313" key="2">
    <source>
        <dbReference type="EMBL" id="CAG8624739.1"/>
    </source>
</evidence>
<keyword evidence="3" id="KW-1185">Reference proteome</keyword>
<dbReference type="Gene3D" id="3.40.50.150">
    <property type="entry name" value="Vaccinia Virus protein VP39"/>
    <property type="match status" value="1"/>
</dbReference>
<dbReference type="OrthoDB" id="2016285at2759"/>
<organism evidence="2 3">
    <name type="scientific">Racocetra fulgida</name>
    <dbReference type="NCBI Taxonomy" id="60492"/>
    <lineage>
        <taxon>Eukaryota</taxon>
        <taxon>Fungi</taxon>
        <taxon>Fungi incertae sedis</taxon>
        <taxon>Mucoromycota</taxon>
        <taxon>Glomeromycotina</taxon>
        <taxon>Glomeromycetes</taxon>
        <taxon>Diversisporales</taxon>
        <taxon>Gigasporaceae</taxon>
        <taxon>Racocetra</taxon>
    </lineage>
</organism>
<keyword evidence="1" id="KW-0472">Membrane</keyword>
<feature type="transmembrane region" description="Helical" evidence="1">
    <location>
        <begin position="12"/>
        <end position="31"/>
    </location>
</feature>
<name>A0A9N9D6N0_9GLOM</name>
<gene>
    <name evidence="2" type="ORF">RFULGI_LOCUS7491</name>
</gene>
<dbReference type="AlphaFoldDB" id="A0A9N9D6N0"/>
<dbReference type="InterPro" id="IPR029063">
    <property type="entry name" value="SAM-dependent_MTases_sf"/>
</dbReference>
<dbReference type="Proteomes" id="UP000789396">
    <property type="component" value="Unassembled WGS sequence"/>
</dbReference>
<evidence type="ECO:0000256" key="1">
    <source>
        <dbReference type="SAM" id="Phobius"/>
    </source>
</evidence>
<dbReference type="NCBIfam" id="NF037959">
    <property type="entry name" value="MFS_SpdSyn"/>
    <property type="match status" value="1"/>
</dbReference>
<dbReference type="EMBL" id="CAJVPZ010010933">
    <property type="protein sequence ID" value="CAG8624739.1"/>
    <property type="molecule type" value="Genomic_DNA"/>
</dbReference>
<evidence type="ECO:0000313" key="3">
    <source>
        <dbReference type="Proteomes" id="UP000789396"/>
    </source>
</evidence>
<sequence length="218" mass="24915">GLLGPYLGPHITQFGLAYPIMFSIGFLNVMACARLSKEQRRPIFRWILYLLWCIYGELSLEEDASQRRKTTLKASLQYNILARNESITGWIEVVEETKPRNIRVLRAGHSFGLGIGVLTSSLQAHNIELDVVELDPVVYDFAINYFNLKHEHKIYLQDGRKFIDNADSQTYDYVLHDVFTGGSVPSTLFSIEALEQIKRILKTNGVLALVFKTDNRDF</sequence>
<proteinExistence type="predicted"/>